<dbReference type="RefSeq" id="WP_344827171.1">
    <property type="nucleotide sequence ID" value="NZ_BAABEZ010000022.1"/>
</dbReference>
<evidence type="ECO:0000256" key="1">
    <source>
        <dbReference type="SAM" id="MobiDB-lite"/>
    </source>
</evidence>
<evidence type="ECO:0000313" key="3">
    <source>
        <dbReference type="Proteomes" id="UP001501410"/>
    </source>
</evidence>
<comment type="caution">
    <text evidence="2">The sequence shown here is derived from an EMBL/GenBank/DDBJ whole genome shotgun (WGS) entry which is preliminary data.</text>
</comment>
<proteinExistence type="predicted"/>
<dbReference type="SUPFAM" id="SSF52540">
    <property type="entry name" value="P-loop containing nucleoside triphosphate hydrolases"/>
    <property type="match status" value="1"/>
</dbReference>
<evidence type="ECO:0008006" key="4">
    <source>
        <dbReference type="Google" id="ProtNLM"/>
    </source>
</evidence>
<sequence length="628" mass="69582">MKLTERNYFQAVPGYIDIINKDKDLKDSYAFINEVTQYGKEPDTINATADIRETFDMYLQLLNQAIASEGKARAGKGGKAAATSASKSAKAEPVARKKSVKKASPAPQKKKQPEPEPEPEAEPAEKVEHIPSDIALIKRYLSLHDKEKTYEQVLSVWRAFNKAIVERKVTRDSIYKPEITLMNKSLTTALGEAEVLGTLHMVIPAARLKHYQSLAKSVERSTGAALLTEYINISGRKAMGERAQRLITRIDRAIETGKMAGDRYMKEVKSAKAELEAFVNKETELVSVSNYSLNGIGEIAVFGCPCEYGELSGFTRSQNAVVYKLIEEKVKSLSDQELDRAFSDTVAPGLCKTIARKLIEGRQLTMSLIRDPAKVTGVSARKAPRSKFDFKTEVMDMRLRQAGKKKEMPSKVSQAGLGGTDLDSELSSAEEDVRIISAVEMVGMKFRTLGLQGRYRKLIGDPEPGFSAMIYGKPFQGKSTMAIDFAKELTRHGKVLYCVYEEGHGMLLQDKINRNKANVPGLDFANKLPAELRPYNFVFIDSVTDARLNEESFGALIKQYKPQEVSIIGIFHATKDGKFRGGQTFAHDADIVIRVEDGIAHARGRYGPPSEIPIAAIQPDNSNLRQAE</sequence>
<keyword evidence="3" id="KW-1185">Reference proteome</keyword>
<reference evidence="3" key="1">
    <citation type="journal article" date="2019" name="Int. J. Syst. Evol. Microbiol.">
        <title>The Global Catalogue of Microorganisms (GCM) 10K type strain sequencing project: providing services to taxonomists for standard genome sequencing and annotation.</title>
        <authorList>
            <consortium name="The Broad Institute Genomics Platform"/>
            <consortium name="The Broad Institute Genome Sequencing Center for Infectious Disease"/>
            <person name="Wu L."/>
            <person name="Ma J."/>
        </authorList>
    </citation>
    <scope>NUCLEOTIDE SEQUENCE [LARGE SCALE GENOMIC DNA]</scope>
    <source>
        <strain evidence="3">JCM 31921</strain>
    </source>
</reference>
<protein>
    <recommendedName>
        <fullName evidence="4">AAA+ ATPase domain-containing protein</fullName>
    </recommendedName>
</protein>
<gene>
    <name evidence="2" type="ORF">GCM10023092_23140</name>
</gene>
<accession>A0ABP8MZA3</accession>
<evidence type="ECO:0000313" key="2">
    <source>
        <dbReference type="EMBL" id="GAA4456994.1"/>
    </source>
</evidence>
<dbReference type="InterPro" id="IPR027417">
    <property type="entry name" value="P-loop_NTPase"/>
</dbReference>
<dbReference type="Proteomes" id="UP001501410">
    <property type="component" value="Unassembled WGS sequence"/>
</dbReference>
<feature type="compositionally biased region" description="Low complexity" evidence="1">
    <location>
        <begin position="79"/>
        <end position="88"/>
    </location>
</feature>
<feature type="region of interest" description="Disordered" evidence="1">
    <location>
        <begin position="72"/>
        <end position="128"/>
    </location>
</feature>
<name>A0ABP8MZA3_9BACT</name>
<organism evidence="2 3">
    <name type="scientific">Rurimicrobium arvi</name>
    <dbReference type="NCBI Taxonomy" id="2049916"/>
    <lineage>
        <taxon>Bacteria</taxon>
        <taxon>Pseudomonadati</taxon>
        <taxon>Bacteroidota</taxon>
        <taxon>Chitinophagia</taxon>
        <taxon>Chitinophagales</taxon>
        <taxon>Chitinophagaceae</taxon>
        <taxon>Rurimicrobium</taxon>
    </lineage>
</organism>
<dbReference type="EMBL" id="BAABEZ010000022">
    <property type="protein sequence ID" value="GAA4456994.1"/>
    <property type="molecule type" value="Genomic_DNA"/>
</dbReference>